<protein>
    <submittedName>
        <fullName evidence="4">GNAT family N-acetyltransferase</fullName>
        <ecNumber evidence="4">2.3.1.-</ecNumber>
    </submittedName>
</protein>
<evidence type="ECO:0000256" key="2">
    <source>
        <dbReference type="ARBA" id="ARBA00023315"/>
    </source>
</evidence>
<dbReference type="InterPro" id="IPR000182">
    <property type="entry name" value="GNAT_dom"/>
</dbReference>
<dbReference type="InterPro" id="IPR016181">
    <property type="entry name" value="Acyl_CoA_acyltransferase"/>
</dbReference>
<dbReference type="Pfam" id="PF00583">
    <property type="entry name" value="Acetyltransf_1"/>
    <property type="match status" value="1"/>
</dbReference>
<keyword evidence="1 4" id="KW-0808">Transferase</keyword>
<dbReference type="EC" id="2.3.1.-" evidence="4"/>
<dbReference type="InterPro" id="IPR050680">
    <property type="entry name" value="YpeA/RimI_acetyltransf"/>
</dbReference>
<organism evidence="4 5">
    <name type="scientific">Klebsiella electrica</name>
    <dbReference type="NCBI Taxonomy" id="1259973"/>
    <lineage>
        <taxon>Bacteria</taxon>
        <taxon>Pseudomonadati</taxon>
        <taxon>Pseudomonadota</taxon>
        <taxon>Gammaproteobacteria</taxon>
        <taxon>Enterobacterales</taxon>
        <taxon>Enterobacteriaceae</taxon>
        <taxon>Klebsiella/Raoultella group</taxon>
        <taxon>Klebsiella</taxon>
    </lineage>
</organism>
<sequence length="158" mass="18142">MMMFRPMREEEYPAYLQYFIADYAREIAANYRLSAEDSLAKAKREIAGDLPEGVNTPGQVLLCLFTQADNRDRHVGYLWYKPDAATRSVFIYDFYIFSACQGQGLGTQALRAFEQEMREQGVEQIRLRVAGDNERARHVYQSTGFWVTGINMSKTLTG</sequence>
<dbReference type="PROSITE" id="PS51186">
    <property type="entry name" value="GNAT"/>
    <property type="match status" value="1"/>
</dbReference>
<evidence type="ECO:0000259" key="3">
    <source>
        <dbReference type="PROSITE" id="PS51186"/>
    </source>
</evidence>
<evidence type="ECO:0000313" key="4">
    <source>
        <dbReference type="EMBL" id="WBW59483.1"/>
    </source>
</evidence>
<proteinExistence type="predicted"/>
<dbReference type="Proteomes" id="UP001210130">
    <property type="component" value="Chromosome"/>
</dbReference>
<accession>A0AAJ5UD23</accession>
<dbReference type="CDD" id="cd04301">
    <property type="entry name" value="NAT_SF"/>
    <property type="match status" value="1"/>
</dbReference>
<gene>
    <name evidence="4" type="ORF">OR613_15730</name>
</gene>
<keyword evidence="2 4" id="KW-0012">Acyltransferase</keyword>
<dbReference type="RefSeq" id="WP_100684912.1">
    <property type="nucleotide sequence ID" value="NZ_CP041247.1"/>
</dbReference>
<feature type="domain" description="N-acetyltransferase" evidence="3">
    <location>
        <begin position="2"/>
        <end position="158"/>
    </location>
</feature>
<dbReference type="PANTHER" id="PTHR43420">
    <property type="entry name" value="ACETYLTRANSFERASE"/>
    <property type="match status" value="1"/>
</dbReference>
<dbReference type="SUPFAM" id="SSF55729">
    <property type="entry name" value="Acyl-CoA N-acyltransferases (Nat)"/>
    <property type="match status" value="1"/>
</dbReference>
<reference evidence="4 5" key="1">
    <citation type="journal article" date="2023" name="Microbiol. Resour. Announc.">
        <title>Complete Genome Sequence of the First Colistin-Resistant Raoultella electrica Strain.</title>
        <authorList>
            <person name="Aldeia C."/>
            <person name="Campos-Madueno E.I."/>
            <person name="Sendi P."/>
            <person name="Endimiani A."/>
        </authorList>
    </citation>
    <scope>NUCLEOTIDE SEQUENCE [LARGE SCALE GENOMIC DNA]</scope>
    <source>
        <strain evidence="4 5">S2-IND-01-C</strain>
    </source>
</reference>
<evidence type="ECO:0000256" key="1">
    <source>
        <dbReference type="ARBA" id="ARBA00022679"/>
    </source>
</evidence>
<keyword evidence="5" id="KW-1185">Reference proteome</keyword>
<dbReference type="EMBL" id="CP112887">
    <property type="protein sequence ID" value="WBW59483.1"/>
    <property type="molecule type" value="Genomic_DNA"/>
</dbReference>
<name>A0AAJ5UD23_9ENTR</name>
<dbReference type="GO" id="GO:0016747">
    <property type="term" value="F:acyltransferase activity, transferring groups other than amino-acyl groups"/>
    <property type="evidence" value="ECO:0007669"/>
    <property type="project" value="InterPro"/>
</dbReference>
<dbReference type="AlphaFoldDB" id="A0AAJ5UD23"/>
<dbReference type="Gene3D" id="3.40.630.30">
    <property type="match status" value="1"/>
</dbReference>
<evidence type="ECO:0000313" key="5">
    <source>
        <dbReference type="Proteomes" id="UP001210130"/>
    </source>
</evidence>